<dbReference type="Pfam" id="PF21948">
    <property type="entry name" value="LplA-B_cat"/>
    <property type="match status" value="1"/>
</dbReference>
<sequence>MLASSRRLTVPLAQTTRSIHFRAANANLLSGLGATSALLQELGDDEPSSAIPAKPPSPPQQQLQTEIEQARQLRQQLQQQVDQLKKHNQQFSEVLVRLNEIANTTNVSIPNPHDIERTTESVEEAVVEPFPFEAITSETPTVVVSRHHDPFINLALEDYIYHNMPPSSKRLVFYVNSPCVVIGKNQNPWKEVNMPALNRLGVTLVRRNSGGGTVVHDQGNINFSFMTSKQEFDRMFFAELVANAMNRLHQGVKVNDRGDIVTKADNLKVSGSAYKISKGRSYHHGTMLLNSNLEVLRGVLARDPSLGIIETQSIDSVKSPVTNTHVDRERFIDEVIIEFERHFGSEAKVDDEMQSAIDQNDMMGLGDFYEANSKHCDTITISKATDIPPEVLEIAKKLKDDSWRLGHTPKFTHTLTNEKLGFSLKFDVAKGAIVDNMELTFTNTKGPVSKQTIESSVEFLRDRIQQGGLHYKGSDIAGFITNDMISDWVGQSIDGTI</sequence>
<name>A0A642UZM2_DIURU</name>
<accession>A0A642UZM2</accession>
<reference evidence="7 8" key="1">
    <citation type="submission" date="2019-07" db="EMBL/GenBank/DDBJ databases">
        <title>Genome assembly of two rare yeast pathogens: Diutina rugosa and Trichomonascus ciferrii.</title>
        <authorList>
            <person name="Mixao V."/>
            <person name="Saus E."/>
            <person name="Hansen A."/>
            <person name="Lass-Flor C."/>
            <person name="Gabaldon T."/>
        </authorList>
    </citation>
    <scope>NUCLEOTIDE SEQUENCE [LARGE SCALE GENOMIC DNA]</scope>
    <source>
        <strain evidence="7 8">CBS 613</strain>
    </source>
</reference>
<dbReference type="EMBL" id="SWFT01000005">
    <property type="protein sequence ID" value="KAA8908574.1"/>
    <property type="molecule type" value="Genomic_DNA"/>
</dbReference>
<keyword evidence="8" id="KW-1185">Reference proteome</keyword>
<dbReference type="GO" id="GO:0017118">
    <property type="term" value="F:lipoyltransferase activity"/>
    <property type="evidence" value="ECO:0007669"/>
    <property type="project" value="TreeGrafter"/>
</dbReference>
<dbReference type="InterPro" id="IPR045864">
    <property type="entry name" value="aa-tRNA-synth_II/BPL/LPL"/>
</dbReference>
<evidence type="ECO:0000313" key="8">
    <source>
        <dbReference type="Proteomes" id="UP000449547"/>
    </source>
</evidence>
<dbReference type="GO" id="GO:0009249">
    <property type="term" value="P:protein lipoylation"/>
    <property type="evidence" value="ECO:0007669"/>
    <property type="project" value="InterPro"/>
</dbReference>
<dbReference type="VEuPathDB" id="FungiDB:DIURU_000117"/>
<organism evidence="7 8">
    <name type="scientific">Diutina rugosa</name>
    <name type="common">Yeast</name>
    <name type="synonym">Candida rugosa</name>
    <dbReference type="NCBI Taxonomy" id="5481"/>
    <lineage>
        <taxon>Eukaryota</taxon>
        <taxon>Fungi</taxon>
        <taxon>Dikarya</taxon>
        <taxon>Ascomycota</taxon>
        <taxon>Saccharomycotina</taxon>
        <taxon>Pichiomycetes</taxon>
        <taxon>Debaryomycetaceae</taxon>
        <taxon>Diutina</taxon>
    </lineage>
</organism>
<dbReference type="OrthoDB" id="201621at2759"/>
<comment type="function">
    <text evidence="1">Catalyzes both the ATP-dependent activation of exogenously supplied lipoate to lipoyl-AMP and the transfer of the activated lipoyl onto the lipoyl domains of lipoate-dependent enzymes.</text>
</comment>
<evidence type="ECO:0000256" key="3">
    <source>
        <dbReference type="ARBA" id="ARBA00008242"/>
    </source>
</evidence>
<gene>
    <name evidence="7" type="ORF">DIURU_000117</name>
</gene>
<dbReference type="SUPFAM" id="SSF55681">
    <property type="entry name" value="Class II aaRS and biotin synthetases"/>
    <property type="match status" value="1"/>
</dbReference>
<evidence type="ECO:0000259" key="6">
    <source>
        <dbReference type="PROSITE" id="PS51733"/>
    </source>
</evidence>
<dbReference type="InterPro" id="IPR004143">
    <property type="entry name" value="BPL_LPL_catalytic"/>
</dbReference>
<dbReference type="Gene3D" id="3.30.930.10">
    <property type="entry name" value="Bira Bifunctional Protein, Domain 2"/>
    <property type="match status" value="1"/>
</dbReference>
<comment type="pathway">
    <text evidence="2">Protein modification; protein lipoylation via exogenous pathway; protein N(6)-(lipoyl)lysine from lipoate: step 2/2.</text>
</comment>
<dbReference type="RefSeq" id="XP_034015062.1">
    <property type="nucleotide sequence ID" value="XM_034153684.1"/>
</dbReference>
<evidence type="ECO:0000256" key="5">
    <source>
        <dbReference type="SAM" id="MobiDB-lite"/>
    </source>
</evidence>
<comment type="similarity">
    <text evidence="3">Belongs to the LplA family.</text>
</comment>
<dbReference type="NCBIfam" id="TIGR00545">
    <property type="entry name" value="lipoyltrans"/>
    <property type="match status" value="1"/>
</dbReference>
<dbReference type="GO" id="GO:0005739">
    <property type="term" value="C:mitochondrion"/>
    <property type="evidence" value="ECO:0007669"/>
    <property type="project" value="TreeGrafter"/>
</dbReference>
<evidence type="ECO:0000256" key="4">
    <source>
        <dbReference type="ARBA" id="ARBA00015925"/>
    </source>
</evidence>
<dbReference type="GeneID" id="54778770"/>
<dbReference type="UniPathway" id="UPA00537">
    <property type="reaction ID" value="UER00595"/>
</dbReference>
<feature type="region of interest" description="Disordered" evidence="5">
    <location>
        <begin position="44"/>
        <end position="63"/>
    </location>
</feature>
<dbReference type="PANTHER" id="PTHR12561:SF3">
    <property type="entry name" value="LIPOYLTRANSFERASE 1, MITOCHONDRIAL"/>
    <property type="match status" value="1"/>
</dbReference>
<dbReference type="CDD" id="cd16443">
    <property type="entry name" value="LplA"/>
    <property type="match status" value="1"/>
</dbReference>
<dbReference type="Proteomes" id="UP000449547">
    <property type="component" value="Unassembled WGS sequence"/>
</dbReference>
<comment type="caution">
    <text evidence="7">The sequence shown here is derived from an EMBL/GenBank/DDBJ whole genome shotgun (WGS) entry which is preliminary data.</text>
</comment>
<evidence type="ECO:0000313" key="7">
    <source>
        <dbReference type="EMBL" id="KAA8908574.1"/>
    </source>
</evidence>
<dbReference type="PANTHER" id="PTHR12561">
    <property type="entry name" value="LIPOATE-PROTEIN LIGASE"/>
    <property type="match status" value="1"/>
</dbReference>
<dbReference type="OMA" id="KCAVIGK"/>
<protein>
    <recommendedName>
        <fullName evidence="4">Putative lipoate-protein ligase A</fullName>
    </recommendedName>
</protein>
<proteinExistence type="inferred from homology"/>
<evidence type="ECO:0000256" key="1">
    <source>
        <dbReference type="ARBA" id="ARBA00003253"/>
    </source>
</evidence>
<dbReference type="AlphaFoldDB" id="A0A642UZM2"/>
<dbReference type="PROSITE" id="PS51733">
    <property type="entry name" value="BPL_LPL_CATALYTIC"/>
    <property type="match status" value="1"/>
</dbReference>
<feature type="domain" description="BPL/LPL catalytic" evidence="6">
    <location>
        <begin position="165"/>
        <end position="347"/>
    </location>
</feature>
<evidence type="ECO:0000256" key="2">
    <source>
        <dbReference type="ARBA" id="ARBA00005085"/>
    </source>
</evidence>
<dbReference type="InterPro" id="IPR004562">
    <property type="entry name" value="LipoylTrfase_LipoateP_Ligase"/>
</dbReference>